<reference evidence="5 6" key="1">
    <citation type="submission" date="2014-06" db="EMBL/GenBank/DDBJ databases">
        <authorList>
            <person name="Swart Estienne"/>
        </authorList>
    </citation>
    <scope>NUCLEOTIDE SEQUENCE [LARGE SCALE GENOMIC DNA]</scope>
    <source>
        <strain evidence="5 6">130c</strain>
    </source>
</reference>
<keyword evidence="3" id="KW-0560">Oxidoreductase</keyword>
<sequence length="1046" mass="122762">MDSQTQQTGYMNLLSKKRVSNASPTLRDRFIVTNTNQVQPYYKQRFRSIQPNISEPNQPTMSLEDTINSQKLKQELVKEQLSQIYPEGDIQICQIKIPRCLKISGRYEDNNIELVRKKLRQNRFFHHIFDPSLDNSEGTRYYEGVYSPVDATNQDKKDDLENAMNLYEYIVQKGLYKELHNKETITHLRTGFDPKKQKALFEKQAKLLKYRQYKQMLHQIDEQKVFLDFIERLQTMENDNILSLDPNKKNNIEKSTQMTLKKFMPTNYTSTFTVVRQKIEKLVDEGYSFKQQEKQKPEKIDKQAILQLKSPIEKIHEEKEKERMMQEELEKQMKRRQKTTGDTIIKNLSLATNLQLSTQNKKQAGSVYNSFLKDDPFMRSSPGRKQRIDNNSPSDYQSSSLQNSRTKKTLGSQQTKRKRGKDQPSRWKVEFGKIRQERLRLKQMQENGELSPQKMTSVSRSDLLTSKSMMNQGESTFRNSAKSPINVRDQSPLPQLLNHLSVEPSFRERSRSPTNSPGTEDDREFIAQLQQVQKDFISLNKDNLKSLKVKDHRPWTVQQPTFILAHRPDSVMNNTIQRAKLRSQMKENALNYTPNESIMLDYGIVKPQLAQSTRHSVEEKHRERGRRNVRTAIGSINNSTRVSFMSPSCSQGMSTDFYTRKIRPSINEKQQSQHSKYDTLSSIVNLCDTEDTNWLKNTETDRSKIMQETVRQEEEIKQAVDNYLDLLKIGVKQTPKIQDILELKKEIESYDFSNFLSPKVLKNFKEDNYKQTISLLKDMSRRKIWQPDRFHISKKTLLTFNMHNMAEMCFQHVFKRKNMPEVGANKLTNAHQQMIDEYLFKWNHDYVDNPFWSVMQIKVKFLDEEKARSVGEIDKGKVILFTNLSIEESQKEEITEQLRKLKLLTDKYGERGFCVYGALPNDVAGGNPLRNKEIANTLKIWGYFNPALTNSNLKFLQKFDVNGNEADNLFKFLRRNCSLFTPKIGKAIRVKENYSKLLCNRYGEVKKYYSPSIEFAVIEADVRKLLEEEFLEERYNKLLNPPDHYF</sequence>
<dbReference type="Pfam" id="PF00255">
    <property type="entry name" value="GSHPx"/>
    <property type="match status" value="1"/>
</dbReference>
<dbReference type="Proteomes" id="UP000039865">
    <property type="component" value="Unassembled WGS sequence"/>
</dbReference>
<keyword evidence="6" id="KW-1185">Reference proteome</keyword>
<dbReference type="GO" id="GO:0006979">
    <property type="term" value="P:response to oxidative stress"/>
    <property type="evidence" value="ECO:0007669"/>
    <property type="project" value="InterPro"/>
</dbReference>
<evidence type="ECO:0000256" key="2">
    <source>
        <dbReference type="ARBA" id="ARBA00022559"/>
    </source>
</evidence>
<dbReference type="GO" id="GO:0004601">
    <property type="term" value="F:peroxidase activity"/>
    <property type="evidence" value="ECO:0007669"/>
    <property type="project" value="UniProtKB-KW"/>
</dbReference>
<feature type="compositionally biased region" description="Polar residues" evidence="4">
    <location>
        <begin position="474"/>
        <end position="493"/>
    </location>
</feature>
<evidence type="ECO:0000256" key="4">
    <source>
        <dbReference type="SAM" id="MobiDB-lite"/>
    </source>
</evidence>
<feature type="compositionally biased region" description="Basic and acidic residues" evidence="4">
    <location>
        <begin position="421"/>
        <end position="431"/>
    </location>
</feature>
<gene>
    <name evidence="5" type="primary">Contig18173.g19318</name>
    <name evidence="5" type="ORF">STYLEM_6859</name>
</gene>
<dbReference type="PANTHER" id="PTHR11592:SF78">
    <property type="entry name" value="GLUTATHIONE PEROXIDASE"/>
    <property type="match status" value="1"/>
</dbReference>
<dbReference type="OrthoDB" id="446890at2759"/>
<protein>
    <submittedName>
        <fullName evidence="5">Glutathione peroxidase</fullName>
    </submittedName>
</protein>
<dbReference type="InterPro" id="IPR036249">
    <property type="entry name" value="Thioredoxin-like_sf"/>
</dbReference>
<name>A0A078A8P2_STYLE</name>
<evidence type="ECO:0000313" key="5">
    <source>
        <dbReference type="EMBL" id="CDW77892.1"/>
    </source>
</evidence>
<dbReference type="Gene3D" id="3.40.30.10">
    <property type="entry name" value="Glutaredoxin"/>
    <property type="match status" value="1"/>
</dbReference>
<organism evidence="5 6">
    <name type="scientific">Stylonychia lemnae</name>
    <name type="common">Ciliate</name>
    <dbReference type="NCBI Taxonomy" id="5949"/>
    <lineage>
        <taxon>Eukaryota</taxon>
        <taxon>Sar</taxon>
        <taxon>Alveolata</taxon>
        <taxon>Ciliophora</taxon>
        <taxon>Intramacronucleata</taxon>
        <taxon>Spirotrichea</taxon>
        <taxon>Stichotrichia</taxon>
        <taxon>Sporadotrichida</taxon>
        <taxon>Oxytrichidae</taxon>
        <taxon>Stylonychinae</taxon>
        <taxon>Stylonychia</taxon>
    </lineage>
</organism>
<dbReference type="InterPro" id="IPR000889">
    <property type="entry name" value="Glutathione_peroxidase"/>
</dbReference>
<evidence type="ECO:0000256" key="3">
    <source>
        <dbReference type="ARBA" id="ARBA00023002"/>
    </source>
</evidence>
<comment type="similarity">
    <text evidence="1">Belongs to the glutathione peroxidase family.</text>
</comment>
<dbReference type="PANTHER" id="PTHR11592">
    <property type="entry name" value="GLUTATHIONE PEROXIDASE"/>
    <property type="match status" value="1"/>
</dbReference>
<dbReference type="EMBL" id="CCKQ01006577">
    <property type="protein sequence ID" value="CDW77892.1"/>
    <property type="molecule type" value="Genomic_DNA"/>
</dbReference>
<feature type="region of interest" description="Disordered" evidence="4">
    <location>
        <begin position="474"/>
        <end position="521"/>
    </location>
</feature>
<accession>A0A078A8P2</accession>
<dbReference type="InParanoid" id="A0A078A8P2"/>
<proteinExistence type="inferred from homology"/>
<feature type="region of interest" description="Disordered" evidence="4">
    <location>
        <begin position="372"/>
        <end position="431"/>
    </location>
</feature>
<dbReference type="AlphaFoldDB" id="A0A078A8P2"/>
<feature type="compositionally biased region" description="Polar residues" evidence="4">
    <location>
        <begin position="389"/>
        <end position="414"/>
    </location>
</feature>
<keyword evidence="2 5" id="KW-0575">Peroxidase</keyword>
<evidence type="ECO:0000256" key="1">
    <source>
        <dbReference type="ARBA" id="ARBA00006926"/>
    </source>
</evidence>
<evidence type="ECO:0000313" key="6">
    <source>
        <dbReference type="Proteomes" id="UP000039865"/>
    </source>
</evidence>
<dbReference type="PROSITE" id="PS51355">
    <property type="entry name" value="GLUTATHIONE_PEROXID_3"/>
    <property type="match status" value="1"/>
</dbReference>
<dbReference type="SUPFAM" id="SSF52833">
    <property type="entry name" value="Thioredoxin-like"/>
    <property type="match status" value="1"/>
</dbReference>